<accession>A0A6J4M0J7</accession>
<feature type="region of interest" description="Disordered" evidence="1">
    <location>
        <begin position="1"/>
        <end position="343"/>
    </location>
</feature>
<dbReference type="EMBL" id="CADCUC010000440">
    <property type="protein sequence ID" value="CAA9346803.1"/>
    <property type="molecule type" value="Genomic_DNA"/>
</dbReference>
<evidence type="ECO:0000256" key="1">
    <source>
        <dbReference type="SAM" id="MobiDB-lite"/>
    </source>
</evidence>
<sequence>GRNAGRGRGHGALFRAARDRGAGGRRRDGARKPADRCLAAGARDPHGLASPGPQARPRPHRTAPRPPGGAVSRRPPAPPRSGAGAMPGADRGARAAALLRGRPPAPRTGGRAGNHPGDRGRSDARAGLVARRGRGRGPDPSREPLPGRWRGVRLYSRLLGSDPQHRPCRAPATPQARPAGGPDRPRLRHRGDPPRCAERGVRGAAAGEFRLRQGGLSARPSGGARRRGAQPRRAARRAPALARGEPQPRTRRRGARHRPRAPGLGAGGWPAAAADLPPAAGGTGRGCDGDGSRRPAAALPLAQRRPPGHPCPGARAHRPGMVAGAKTPAGAGLLHRRGPGRPPLLAFSRRVLRSRRGKAPLVRPRLLRV</sequence>
<feature type="compositionally biased region" description="Basic and acidic residues" evidence="1">
    <location>
        <begin position="16"/>
        <end position="35"/>
    </location>
</feature>
<feature type="compositionally biased region" description="Basic residues" evidence="1">
    <location>
        <begin position="249"/>
        <end position="260"/>
    </location>
</feature>
<feature type="compositionally biased region" description="Low complexity" evidence="1">
    <location>
        <begin position="68"/>
        <end position="102"/>
    </location>
</feature>
<organism evidence="2">
    <name type="scientific">uncultured Microvirga sp</name>
    <dbReference type="NCBI Taxonomy" id="412392"/>
    <lineage>
        <taxon>Bacteria</taxon>
        <taxon>Pseudomonadati</taxon>
        <taxon>Pseudomonadota</taxon>
        <taxon>Alphaproteobacteria</taxon>
        <taxon>Hyphomicrobiales</taxon>
        <taxon>Methylobacteriaceae</taxon>
        <taxon>Microvirga</taxon>
        <taxon>environmental samples</taxon>
    </lineage>
</organism>
<name>A0A6J4M0J7_9HYPH</name>
<evidence type="ECO:0000313" key="2">
    <source>
        <dbReference type="EMBL" id="CAA9346803.1"/>
    </source>
</evidence>
<gene>
    <name evidence="2" type="ORF">AVDCRST_MAG90-2212</name>
</gene>
<feature type="compositionally biased region" description="Basic and acidic residues" evidence="1">
    <location>
        <begin position="190"/>
        <end position="201"/>
    </location>
</feature>
<feature type="non-terminal residue" evidence="2">
    <location>
        <position position="369"/>
    </location>
</feature>
<protein>
    <submittedName>
        <fullName evidence="2">DNA polymerase IV-like protein ImuB</fullName>
    </submittedName>
</protein>
<feature type="compositionally biased region" description="Low complexity" evidence="1">
    <location>
        <begin position="294"/>
        <end position="305"/>
    </location>
</feature>
<feature type="compositionally biased region" description="Basic residues" evidence="1">
    <location>
        <begin position="224"/>
        <end position="236"/>
    </location>
</feature>
<reference evidence="2" key="1">
    <citation type="submission" date="2020-02" db="EMBL/GenBank/DDBJ databases">
        <authorList>
            <person name="Meier V. D."/>
        </authorList>
    </citation>
    <scope>NUCLEOTIDE SEQUENCE</scope>
    <source>
        <strain evidence="2">AVDCRST_MAG90</strain>
    </source>
</reference>
<feature type="non-terminal residue" evidence="2">
    <location>
        <position position="1"/>
    </location>
</feature>
<feature type="compositionally biased region" description="Low complexity" evidence="1">
    <location>
        <begin position="269"/>
        <end position="280"/>
    </location>
</feature>
<proteinExistence type="predicted"/>
<dbReference type="AlphaFoldDB" id="A0A6J4M0J7"/>
<feature type="compositionally biased region" description="Low complexity" evidence="1">
    <location>
        <begin position="202"/>
        <end position="223"/>
    </location>
</feature>